<sequence length="244" mass="27213">MDDMLITYPRRRVIRSALRPLIRAALHALSDFTIEAKENLPKEGPLLVIGNHFSFLDPVAVIGAVPYPIEYVGGFRMPNAPQSVTWLASLYGFLPVRRGSVSRDTLYASRKVLQLKGVLGIFPEGGSWASFLRPARPGAAYLASSTPAKILPVGLDGLTDLFPMLKRRKRAKITVRFGRPFGPFFVSERGESNRNRLEEIGHEMMRQIALLIPPEKRGIYSEDETVRSLAATQAAYPWDGHPEE</sequence>
<name>A0A7C4Q8G1_9CHLR</name>
<feature type="domain" description="Phospholipid/glycerol acyltransferase" evidence="3">
    <location>
        <begin position="46"/>
        <end position="158"/>
    </location>
</feature>
<accession>A0A7C4Q8G1</accession>
<keyword evidence="1 4" id="KW-0808">Transferase</keyword>
<dbReference type="SUPFAM" id="SSF69593">
    <property type="entry name" value="Glycerol-3-phosphate (1)-acyltransferase"/>
    <property type="match status" value="1"/>
</dbReference>
<evidence type="ECO:0000313" key="4">
    <source>
        <dbReference type="EMBL" id="HGS86974.1"/>
    </source>
</evidence>
<gene>
    <name evidence="4" type="ORF">ENT17_05080</name>
</gene>
<dbReference type="SMART" id="SM00563">
    <property type="entry name" value="PlsC"/>
    <property type="match status" value="1"/>
</dbReference>
<dbReference type="AlphaFoldDB" id="A0A7C4Q8G1"/>
<dbReference type="GO" id="GO:0006654">
    <property type="term" value="P:phosphatidic acid biosynthetic process"/>
    <property type="evidence" value="ECO:0007669"/>
    <property type="project" value="TreeGrafter"/>
</dbReference>
<reference evidence="4" key="1">
    <citation type="journal article" date="2020" name="mSystems">
        <title>Genome- and Community-Level Interaction Insights into Carbon Utilization and Element Cycling Functions of Hydrothermarchaeota in Hydrothermal Sediment.</title>
        <authorList>
            <person name="Zhou Z."/>
            <person name="Liu Y."/>
            <person name="Xu W."/>
            <person name="Pan J."/>
            <person name="Luo Z.H."/>
            <person name="Li M."/>
        </authorList>
    </citation>
    <scope>NUCLEOTIDE SEQUENCE [LARGE SCALE GENOMIC DNA]</scope>
    <source>
        <strain evidence="4">SpSt-556</strain>
    </source>
</reference>
<dbReference type="EMBL" id="DSXR01000052">
    <property type="protein sequence ID" value="HGS86974.1"/>
    <property type="molecule type" value="Genomic_DNA"/>
</dbReference>
<dbReference type="GO" id="GO:0003841">
    <property type="term" value="F:1-acylglycerol-3-phosphate O-acyltransferase activity"/>
    <property type="evidence" value="ECO:0007669"/>
    <property type="project" value="TreeGrafter"/>
</dbReference>
<dbReference type="CDD" id="cd07989">
    <property type="entry name" value="LPLAT_AGPAT-like"/>
    <property type="match status" value="1"/>
</dbReference>
<evidence type="ECO:0000256" key="2">
    <source>
        <dbReference type="ARBA" id="ARBA00023315"/>
    </source>
</evidence>
<protein>
    <submittedName>
        <fullName evidence="4">1-acyl-sn-glycerol-3-phosphate acyltransferase</fullName>
    </submittedName>
</protein>
<evidence type="ECO:0000256" key="1">
    <source>
        <dbReference type="ARBA" id="ARBA00022679"/>
    </source>
</evidence>
<dbReference type="PANTHER" id="PTHR10434">
    <property type="entry name" value="1-ACYL-SN-GLYCEROL-3-PHOSPHATE ACYLTRANSFERASE"/>
    <property type="match status" value="1"/>
</dbReference>
<evidence type="ECO:0000259" key="3">
    <source>
        <dbReference type="SMART" id="SM00563"/>
    </source>
</evidence>
<organism evidence="4">
    <name type="scientific">Bellilinea caldifistulae</name>
    <dbReference type="NCBI Taxonomy" id="360411"/>
    <lineage>
        <taxon>Bacteria</taxon>
        <taxon>Bacillati</taxon>
        <taxon>Chloroflexota</taxon>
        <taxon>Anaerolineae</taxon>
        <taxon>Anaerolineales</taxon>
        <taxon>Anaerolineaceae</taxon>
        <taxon>Bellilinea</taxon>
    </lineage>
</organism>
<dbReference type="Pfam" id="PF01553">
    <property type="entry name" value="Acyltransferase"/>
    <property type="match status" value="1"/>
</dbReference>
<keyword evidence="2 4" id="KW-0012">Acyltransferase</keyword>
<dbReference type="PANTHER" id="PTHR10434:SF11">
    <property type="entry name" value="1-ACYL-SN-GLYCEROL-3-PHOSPHATE ACYLTRANSFERASE"/>
    <property type="match status" value="1"/>
</dbReference>
<comment type="caution">
    <text evidence="4">The sequence shown here is derived from an EMBL/GenBank/DDBJ whole genome shotgun (WGS) entry which is preliminary data.</text>
</comment>
<dbReference type="InterPro" id="IPR002123">
    <property type="entry name" value="Plipid/glycerol_acylTrfase"/>
</dbReference>
<proteinExistence type="predicted"/>